<gene>
    <name evidence="2" type="ORF">CHRIB12_LOCUS16970</name>
</gene>
<keyword evidence="1" id="KW-1133">Transmembrane helix</keyword>
<evidence type="ECO:0000256" key="1">
    <source>
        <dbReference type="SAM" id="Phobius"/>
    </source>
</evidence>
<feature type="transmembrane region" description="Helical" evidence="1">
    <location>
        <begin position="20"/>
        <end position="40"/>
    </location>
</feature>
<proteinExistence type="predicted"/>
<keyword evidence="1" id="KW-0472">Membrane</keyword>
<dbReference type="EMBL" id="CAGKOT010000042">
    <property type="protein sequence ID" value="CAB5380204.1"/>
    <property type="molecule type" value="Genomic_DNA"/>
</dbReference>
<evidence type="ECO:0000313" key="3">
    <source>
        <dbReference type="Proteomes" id="UP000684084"/>
    </source>
</evidence>
<keyword evidence="1" id="KW-0812">Transmembrane</keyword>
<organism evidence="2 3">
    <name type="scientific">Rhizophagus irregularis</name>
    <dbReference type="NCBI Taxonomy" id="588596"/>
    <lineage>
        <taxon>Eukaryota</taxon>
        <taxon>Fungi</taxon>
        <taxon>Fungi incertae sedis</taxon>
        <taxon>Mucoromycota</taxon>
        <taxon>Glomeromycotina</taxon>
        <taxon>Glomeromycetes</taxon>
        <taxon>Glomerales</taxon>
        <taxon>Glomeraceae</taxon>
        <taxon>Rhizophagus</taxon>
    </lineage>
</organism>
<evidence type="ECO:0000313" key="2">
    <source>
        <dbReference type="EMBL" id="CAB5380204.1"/>
    </source>
</evidence>
<name>A0A915ZMI2_9GLOM</name>
<dbReference type="Proteomes" id="UP000684084">
    <property type="component" value="Unassembled WGS sequence"/>
</dbReference>
<dbReference type="OrthoDB" id="10583342at2759"/>
<reference evidence="2" key="1">
    <citation type="submission" date="2020-05" db="EMBL/GenBank/DDBJ databases">
        <authorList>
            <person name="Rincon C."/>
            <person name="Sanders R I."/>
            <person name="Robbins C."/>
            <person name="Chaturvedi A."/>
        </authorList>
    </citation>
    <scope>NUCLEOTIDE SEQUENCE</scope>
    <source>
        <strain evidence="2">CHB12</strain>
    </source>
</reference>
<comment type="caution">
    <text evidence="2">The sequence shown here is derived from an EMBL/GenBank/DDBJ whole genome shotgun (WGS) entry which is preliminary data.</text>
</comment>
<accession>A0A915ZMI2</accession>
<protein>
    <submittedName>
        <fullName evidence="2">Uncharacterized protein</fullName>
    </submittedName>
</protein>
<dbReference type="AlphaFoldDB" id="A0A915ZMI2"/>
<sequence length="125" mass="14349">MNEFILIPDHLPFVIEEPTILIAQTYHILIPAAAIIRLLLVGESIEEYFTEMVVLDAKYRPTIPFLWYRRGVFPIKRENTVISHAGLLGTSRPTHNHVLYDENANITKLNFTHAASQVVQVMYFA</sequence>